<dbReference type="InterPro" id="IPR012338">
    <property type="entry name" value="Beta-lactam/transpept-like"/>
</dbReference>
<name>A0A1S2NGB0_9BURK</name>
<protein>
    <submittedName>
        <fullName evidence="3">Beta-lactamase family protein</fullName>
    </submittedName>
</protein>
<organism evidence="3 4">
    <name type="scientific">Massilia timonae</name>
    <dbReference type="NCBI Taxonomy" id="47229"/>
    <lineage>
        <taxon>Bacteria</taxon>
        <taxon>Pseudomonadati</taxon>
        <taxon>Pseudomonadota</taxon>
        <taxon>Betaproteobacteria</taxon>
        <taxon>Burkholderiales</taxon>
        <taxon>Oxalobacteraceae</taxon>
        <taxon>Telluria group</taxon>
        <taxon>Massilia</taxon>
    </lineage>
</organism>
<evidence type="ECO:0000313" key="3">
    <source>
        <dbReference type="EMBL" id="OIJ43442.1"/>
    </source>
</evidence>
<feature type="domain" description="Beta-lactamase-related" evidence="2">
    <location>
        <begin position="47"/>
        <end position="358"/>
    </location>
</feature>
<reference evidence="3 4" key="1">
    <citation type="submission" date="2014-10" db="EMBL/GenBank/DDBJ databases">
        <authorList>
            <person name="Seo M.-J."/>
            <person name="Seok Y.J."/>
            <person name="Cha I.-T."/>
        </authorList>
    </citation>
    <scope>NUCLEOTIDE SEQUENCE [LARGE SCALE GENOMIC DNA]</scope>
    <source>
        <strain evidence="3 4">NEU</strain>
    </source>
</reference>
<keyword evidence="1" id="KW-0732">Signal</keyword>
<dbReference type="PANTHER" id="PTHR46825:SF9">
    <property type="entry name" value="BETA-LACTAMASE-RELATED DOMAIN-CONTAINING PROTEIN"/>
    <property type="match status" value="1"/>
</dbReference>
<accession>A0A1S2NGB0</accession>
<evidence type="ECO:0000313" key="4">
    <source>
        <dbReference type="Proteomes" id="UP000180246"/>
    </source>
</evidence>
<comment type="caution">
    <text evidence="3">The sequence shown here is derived from an EMBL/GenBank/DDBJ whole genome shotgun (WGS) entry which is preliminary data.</text>
</comment>
<dbReference type="PANTHER" id="PTHR46825">
    <property type="entry name" value="D-ALANYL-D-ALANINE-CARBOXYPEPTIDASE/ENDOPEPTIDASE AMPH"/>
    <property type="match status" value="1"/>
</dbReference>
<dbReference type="Pfam" id="PF00144">
    <property type="entry name" value="Beta-lactamase"/>
    <property type="match status" value="1"/>
</dbReference>
<sequence>MLKLSAVAVAVVLLSNPMLAQAQQPATRAASAQSLAGKLDALFKPQYKAEDPGATVIVVKDGKTVFRKAYGAADVAAKTPLTPGTVLRLGSITKQFTAVAILMLAEEGKLALNDPITRFFPDYPTGGKVITVEHLLTHTSGIVSYTSKSGYVSTMAKDFTVAQMIDGFRNDPLEFEPGTQFRYNNSGYFLLGAIIERVSGTSYASFLEQRIFTPLGMKDTAYEGVERSNAPRAIGYSAQEKGFAPAQPLSMSQPYAAGALVSTVDDLAKWDAAIASGKLLKTASWKMAFTPYQLTPEKSTGYGYGWGVGTLQGTPVVEHGGGINGFSTYALRLPEKKIFVAVLGNADSGSANPEVLAKKAAALAMGKPFMEPKAFKLDAKALDAFTGVYDIDGKEKRTFTSRDGKLMMARGDRSPAALTPYSKDGFFFPGTLARFEFGRDAQGKVTHVTVDNAGERTRNERVGDAPAEREAVKIDNAGFDARAGAYQLAPQFTITLSREGERYYAQATGQRKIEIFPASEDVFFSRDVNAELRFEKGADGAPVVVLHQNGQATPGKRLQ</sequence>
<dbReference type="InterPro" id="IPR050491">
    <property type="entry name" value="AmpC-like"/>
</dbReference>
<dbReference type="Gene3D" id="3.40.710.10">
    <property type="entry name" value="DD-peptidase/beta-lactamase superfamily"/>
    <property type="match status" value="1"/>
</dbReference>
<dbReference type="SUPFAM" id="SSF56601">
    <property type="entry name" value="beta-lactamase/transpeptidase-like"/>
    <property type="match status" value="1"/>
</dbReference>
<dbReference type="InterPro" id="IPR001466">
    <property type="entry name" value="Beta-lactam-related"/>
</dbReference>
<gene>
    <name evidence="3" type="ORF">LO55_1414</name>
</gene>
<evidence type="ECO:0000259" key="2">
    <source>
        <dbReference type="Pfam" id="PF00144"/>
    </source>
</evidence>
<feature type="chain" id="PRO_5010204149" evidence="1">
    <location>
        <begin position="23"/>
        <end position="559"/>
    </location>
</feature>
<evidence type="ECO:0000256" key="1">
    <source>
        <dbReference type="SAM" id="SignalP"/>
    </source>
</evidence>
<proteinExistence type="predicted"/>
<dbReference type="AlphaFoldDB" id="A0A1S2NGB0"/>
<dbReference type="Proteomes" id="UP000180246">
    <property type="component" value="Unassembled WGS sequence"/>
</dbReference>
<dbReference type="EMBL" id="JRYB01000001">
    <property type="protein sequence ID" value="OIJ43442.1"/>
    <property type="molecule type" value="Genomic_DNA"/>
</dbReference>
<dbReference type="RefSeq" id="WP_071360946.1">
    <property type="nucleotide sequence ID" value="NZ_JRYB01000001.1"/>
</dbReference>
<feature type="signal peptide" evidence="1">
    <location>
        <begin position="1"/>
        <end position="22"/>
    </location>
</feature>